<accession>A0A5C6WUU1</accession>
<gene>
    <name evidence="2" type="ORF">FRC96_17670</name>
</gene>
<organism evidence="2 3">
    <name type="scientific">Lujinxingia vulgaris</name>
    <dbReference type="NCBI Taxonomy" id="2600176"/>
    <lineage>
        <taxon>Bacteria</taxon>
        <taxon>Deltaproteobacteria</taxon>
        <taxon>Bradymonadales</taxon>
        <taxon>Lujinxingiaceae</taxon>
        <taxon>Lujinxingia</taxon>
    </lineage>
</organism>
<reference evidence="2 3" key="1">
    <citation type="submission" date="2019-08" db="EMBL/GenBank/DDBJ databases">
        <title>Bradymonadales sp. TMQ2.</title>
        <authorList>
            <person name="Liang Q."/>
        </authorList>
    </citation>
    <scope>NUCLEOTIDE SEQUENCE [LARGE SCALE GENOMIC DNA]</scope>
    <source>
        <strain evidence="2 3">TMQ2</strain>
    </source>
</reference>
<evidence type="ECO:0000313" key="2">
    <source>
        <dbReference type="EMBL" id="TXD32385.1"/>
    </source>
</evidence>
<protein>
    <submittedName>
        <fullName evidence="2">Uncharacterized protein</fullName>
    </submittedName>
</protein>
<dbReference type="AlphaFoldDB" id="A0A5C6WUU1"/>
<sequence>MRVDSYVGKCGLVWVGVVMVAMLSAGCGGSDEVAAAASWRGDVIPVGDASEVPGSGKGDGPASLEGEGDVPQTGGESPAEVVRDEVVEEDAVSVRDERAHRCRVTCFKVMWCQESSEAMVSCVEMCELEEESGAVKEPVVRCLERAETCREVDRCHRRLEICDEVCGAKHHCGQWDDTRGDCHLWCAEEVWSGRLTWENHGCVTEQARGMRCDALDVERCGLREVEEGKVYGG</sequence>
<dbReference type="OrthoDB" id="5505712at2"/>
<comment type="caution">
    <text evidence="2">The sequence shown here is derived from an EMBL/GenBank/DDBJ whole genome shotgun (WGS) entry which is preliminary data.</text>
</comment>
<evidence type="ECO:0000256" key="1">
    <source>
        <dbReference type="SAM" id="MobiDB-lite"/>
    </source>
</evidence>
<dbReference type="PROSITE" id="PS51257">
    <property type="entry name" value="PROKAR_LIPOPROTEIN"/>
    <property type="match status" value="1"/>
</dbReference>
<name>A0A5C6WUU1_9DELT</name>
<feature type="region of interest" description="Disordered" evidence="1">
    <location>
        <begin position="46"/>
        <end position="80"/>
    </location>
</feature>
<evidence type="ECO:0000313" key="3">
    <source>
        <dbReference type="Proteomes" id="UP000321046"/>
    </source>
</evidence>
<dbReference type="RefSeq" id="WP_146976419.1">
    <property type="nucleotide sequence ID" value="NZ_VOSL01000130.1"/>
</dbReference>
<dbReference type="EMBL" id="VOSL01000130">
    <property type="protein sequence ID" value="TXD32385.1"/>
    <property type="molecule type" value="Genomic_DNA"/>
</dbReference>
<dbReference type="Proteomes" id="UP000321046">
    <property type="component" value="Unassembled WGS sequence"/>
</dbReference>
<proteinExistence type="predicted"/>